<accession>G2YR60</accession>
<feature type="compositionally biased region" description="Polar residues" evidence="1">
    <location>
        <begin position="7"/>
        <end position="26"/>
    </location>
</feature>
<dbReference type="EMBL" id="FQ790350">
    <property type="protein sequence ID" value="CCD54108.1"/>
    <property type="molecule type" value="Genomic_DNA"/>
</dbReference>
<sequence>MPMAMETSASTAVASMAPSRTFQEQALGSPREGRMGCHVGVARLGTVMAPISSLQSSMVTKLAFDIGPVEEPAIS</sequence>
<organism evidence="2 3">
    <name type="scientific">Botryotinia fuckeliana (strain T4)</name>
    <name type="common">Noble rot fungus</name>
    <name type="synonym">Botrytis cinerea</name>
    <dbReference type="NCBI Taxonomy" id="999810"/>
    <lineage>
        <taxon>Eukaryota</taxon>
        <taxon>Fungi</taxon>
        <taxon>Dikarya</taxon>
        <taxon>Ascomycota</taxon>
        <taxon>Pezizomycotina</taxon>
        <taxon>Leotiomycetes</taxon>
        <taxon>Helotiales</taxon>
        <taxon>Sclerotiniaceae</taxon>
        <taxon>Botrytis</taxon>
    </lineage>
</organism>
<dbReference type="Proteomes" id="UP000008177">
    <property type="component" value="Unplaced contigs"/>
</dbReference>
<reference evidence="3" key="1">
    <citation type="journal article" date="2011" name="PLoS Genet.">
        <title>Genomic analysis of the necrotrophic fungal pathogens Sclerotinia sclerotiorum and Botrytis cinerea.</title>
        <authorList>
            <person name="Amselem J."/>
            <person name="Cuomo C.A."/>
            <person name="van Kan J.A."/>
            <person name="Viaud M."/>
            <person name="Benito E.P."/>
            <person name="Couloux A."/>
            <person name="Coutinho P.M."/>
            <person name="de Vries R.P."/>
            <person name="Dyer P.S."/>
            <person name="Fillinger S."/>
            <person name="Fournier E."/>
            <person name="Gout L."/>
            <person name="Hahn M."/>
            <person name="Kohn L."/>
            <person name="Lapalu N."/>
            <person name="Plummer K.M."/>
            <person name="Pradier J.M."/>
            <person name="Quevillon E."/>
            <person name="Sharon A."/>
            <person name="Simon A."/>
            <person name="ten Have A."/>
            <person name="Tudzynski B."/>
            <person name="Tudzynski P."/>
            <person name="Wincker P."/>
            <person name="Andrew M."/>
            <person name="Anthouard V."/>
            <person name="Beever R.E."/>
            <person name="Beffa R."/>
            <person name="Benoit I."/>
            <person name="Bouzid O."/>
            <person name="Brault B."/>
            <person name="Chen Z."/>
            <person name="Choquer M."/>
            <person name="Collemare J."/>
            <person name="Cotton P."/>
            <person name="Danchin E.G."/>
            <person name="Da Silva C."/>
            <person name="Gautier A."/>
            <person name="Giraud C."/>
            <person name="Giraud T."/>
            <person name="Gonzalez C."/>
            <person name="Grossetete S."/>
            <person name="Guldener U."/>
            <person name="Henrissat B."/>
            <person name="Howlett B.J."/>
            <person name="Kodira C."/>
            <person name="Kretschmer M."/>
            <person name="Lappartient A."/>
            <person name="Leroch M."/>
            <person name="Levis C."/>
            <person name="Mauceli E."/>
            <person name="Neuveglise C."/>
            <person name="Oeser B."/>
            <person name="Pearson M."/>
            <person name="Poulain J."/>
            <person name="Poussereau N."/>
            <person name="Quesneville H."/>
            <person name="Rascle C."/>
            <person name="Schumacher J."/>
            <person name="Segurens B."/>
            <person name="Sexton A."/>
            <person name="Silva E."/>
            <person name="Sirven C."/>
            <person name="Soanes D.M."/>
            <person name="Talbot N.J."/>
            <person name="Templeton M."/>
            <person name="Yandava C."/>
            <person name="Yarden O."/>
            <person name="Zeng Q."/>
            <person name="Rollins J.A."/>
            <person name="Lebrun M.H."/>
            <person name="Dickman M."/>
        </authorList>
    </citation>
    <scope>NUCLEOTIDE SEQUENCE [LARGE SCALE GENOMIC DNA]</scope>
    <source>
        <strain evidence="3">T4</strain>
    </source>
</reference>
<evidence type="ECO:0000313" key="3">
    <source>
        <dbReference type="Proteomes" id="UP000008177"/>
    </source>
</evidence>
<evidence type="ECO:0000313" key="2">
    <source>
        <dbReference type="EMBL" id="CCD54108.1"/>
    </source>
</evidence>
<protein>
    <submittedName>
        <fullName evidence="2">Uncharacterized protein</fullName>
    </submittedName>
</protein>
<proteinExistence type="predicted"/>
<dbReference type="AlphaFoldDB" id="G2YR60"/>
<name>G2YR60_BOTF4</name>
<dbReference type="InParanoid" id="G2YR60"/>
<feature type="region of interest" description="Disordered" evidence="1">
    <location>
        <begin position="1"/>
        <end position="34"/>
    </location>
</feature>
<gene>
    <name evidence="2" type="ORF">BofuT4_uP128080.1</name>
</gene>
<evidence type="ECO:0000256" key="1">
    <source>
        <dbReference type="SAM" id="MobiDB-lite"/>
    </source>
</evidence>
<dbReference type="HOGENOM" id="CLU_2670807_0_0_1"/>